<sequence length="42" mass="4705">MQFTTSIVVLFKYGNLISLWRSLRAVAIPPNPDPIIMAVAFI</sequence>
<proteinExistence type="predicted"/>
<name>A0A090WG31_NONUL</name>
<gene>
    <name evidence="1" type="ORF">JCM19275_150</name>
</gene>
<reference evidence="1 2" key="1">
    <citation type="journal article" date="2014" name="Genome Announc.">
        <title>Draft Genome Sequences of Marine Flavobacterium Nonlabens Strains NR17, NR24, NR27, NR32, NR33, and Ara13.</title>
        <authorList>
            <person name="Nakanishi M."/>
            <person name="Meirelles P."/>
            <person name="Suzuki R."/>
            <person name="Takatani N."/>
            <person name="Mino S."/>
            <person name="Suda W."/>
            <person name="Oshima K."/>
            <person name="Hattori M."/>
            <person name="Ohkuma M."/>
            <person name="Hosokawa M."/>
            <person name="Miyashita K."/>
            <person name="Thompson F.L."/>
            <person name="Niwa A."/>
            <person name="Sawabe T."/>
            <person name="Sawabe T."/>
        </authorList>
    </citation>
    <scope>NUCLEOTIDE SEQUENCE [LARGE SCALE GENOMIC DNA]</scope>
    <source>
        <strain evidence="2">JCM19275</strain>
    </source>
</reference>
<protein>
    <submittedName>
        <fullName evidence="1">Uncharacterized protein</fullName>
    </submittedName>
</protein>
<accession>A0A090WG31</accession>
<comment type="caution">
    <text evidence="1">The sequence shown here is derived from an EMBL/GenBank/DDBJ whole genome shotgun (WGS) entry which is preliminary data.</text>
</comment>
<dbReference type="Proteomes" id="UP000029647">
    <property type="component" value="Unassembled WGS sequence"/>
</dbReference>
<evidence type="ECO:0000313" key="1">
    <source>
        <dbReference type="EMBL" id="GAL75926.1"/>
    </source>
</evidence>
<dbReference type="EMBL" id="BBNT01000007">
    <property type="protein sequence ID" value="GAL75926.1"/>
    <property type="molecule type" value="Genomic_DNA"/>
</dbReference>
<organism evidence="1 2">
    <name type="scientific">Nonlabens ulvanivorans</name>
    <name type="common">Persicivirga ulvanivorans</name>
    <dbReference type="NCBI Taxonomy" id="906888"/>
    <lineage>
        <taxon>Bacteria</taxon>
        <taxon>Pseudomonadati</taxon>
        <taxon>Bacteroidota</taxon>
        <taxon>Flavobacteriia</taxon>
        <taxon>Flavobacteriales</taxon>
        <taxon>Flavobacteriaceae</taxon>
        <taxon>Nonlabens</taxon>
    </lineage>
</organism>
<dbReference type="AlphaFoldDB" id="A0A090WG31"/>
<evidence type="ECO:0000313" key="2">
    <source>
        <dbReference type="Proteomes" id="UP000029647"/>
    </source>
</evidence>